<keyword evidence="2" id="KW-1185">Reference proteome</keyword>
<evidence type="ECO:0000313" key="1">
    <source>
        <dbReference type="EMBL" id="GGJ61104.1"/>
    </source>
</evidence>
<reference evidence="2" key="1">
    <citation type="journal article" date="2019" name="Int. J. Syst. Evol. Microbiol.">
        <title>The Global Catalogue of Microorganisms (GCM) 10K type strain sequencing project: providing services to taxonomists for standard genome sequencing and annotation.</title>
        <authorList>
            <consortium name="The Broad Institute Genomics Platform"/>
            <consortium name="The Broad Institute Genome Sequencing Center for Infectious Disease"/>
            <person name="Wu L."/>
            <person name="Ma J."/>
        </authorList>
    </citation>
    <scope>NUCLEOTIDE SEQUENCE [LARGE SCALE GENOMIC DNA]</scope>
    <source>
        <strain evidence="2">CGMCC 1.3685</strain>
    </source>
</reference>
<accession>A0ABQ2DKN7</accession>
<dbReference type="EMBL" id="BMKX01000004">
    <property type="protein sequence ID" value="GGJ61104.1"/>
    <property type="molecule type" value="Genomic_DNA"/>
</dbReference>
<dbReference type="Proteomes" id="UP000606115">
    <property type="component" value="Unassembled WGS sequence"/>
</dbReference>
<proteinExistence type="predicted"/>
<evidence type="ECO:0000313" key="2">
    <source>
        <dbReference type="Proteomes" id="UP000606115"/>
    </source>
</evidence>
<sequence>MGLFWVSLKEHGYGHEHRDAEFRRRGKFPGGLQQKTYAVHGENTMWFASIRRLSRFLDVKLQRVLGYAIP</sequence>
<name>A0ABQ2DKN7_9MICC</name>
<gene>
    <name evidence="1" type="ORF">GCM10007173_19810</name>
</gene>
<protein>
    <submittedName>
        <fullName evidence="1">Uncharacterized protein</fullName>
    </submittedName>
</protein>
<organism evidence="1 2">
    <name type="scientific">Glutamicibacter ardleyensis</name>
    <dbReference type="NCBI Taxonomy" id="225894"/>
    <lineage>
        <taxon>Bacteria</taxon>
        <taxon>Bacillati</taxon>
        <taxon>Actinomycetota</taxon>
        <taxon>Actinomycetes</taxon>
        <taxon>Micrococcales</taxon>
        <taxon>Micrococcaceae</taxon>
        <taxon>Glutamicibacter</taxon>
    </lineage>
</organism>
<comment type="caution">
    <text evidence="1">The sequence shown here is derived from an EMBL/GenBank/DDBJ whole genome shotgun (WGS) entry which is preliminary data.</text>
</comment>